<dbReference type="PANTHER" id="PTHR12863:SF1">
    <property type="entry name" value="FATTY ACID 2-HYDROXYLASE"/>
    <property type="match status" value="1"/>
</dbReference>
<feature type="binding site" evidence="19">
    <location>
        <position position="234"/>
    </location>
    <ligand>
        <name>Zn(2+)</name>
        <dbReference type="ChEBI" id="CHEBI:29105"/>
        <label>1</label>
    </ligand>
</feature>
<evidence type="ECO:0000256" key="14">
    <source>
        <dbReference type="ARBA" id="ARBA00023004"/>
    </source>
</evidence>
<evidence type="ECO:0000256" key="19">
    <source>
        <dbReference type="PIRSR" id="PIRSR005149-1"/>
    </source>
</evidence>
<feature type="binding site" evidence="19">
    <location>
        <position position="230"/>
    </location>
    <ligand>
        <name>Zn(2+)</name>
        <dbReference type="ChEBI" id="CHEBI:29105"/>
        <label>1</label>
    </ligand>
</feature>
<dbReference type="InterPro" id="IPR014430">
    <property type="entry name" value="Scs7"/>
</dbReference>
<sequence>MPSLALSFLSAPDIQILAQRRTIVKINRRVYDVTDFLRDHPGGGEIIQKYNCKDVQEIMKEGSSHIHSDSAYEVLEEYIVGLLSEDEQVSKKPLYEATGLSCEEDLSVATDPKKDFSRHRFLDLERPLLPQIWNSNFSKEFYLAQVHRPRHIAGGLSAPLMPYAWMEPLSKTPWWVVPIIWIPCVLRAVIYVCGLAFWTLLEYSLHRFLFHIDEMMPDHPAYLTVHFLLHGVHHFLPMDRLRLVMPPALFIALAAPIVKLAHFLFPYHVAWAIFAGGISGYIGYDLTHYFLHHSNLPAYWKNLKTYHLAHHYKNWELGYGVTSKFWDHVFDSVLETS</sequence>
<evidence type="ECO:0000256" key="16">
    <source>
        <dbReference type="ARBA" id="ARBA00023136"/>
    </source>
</evidence>
<dbReference type="Proteomes" id="UP000186594">
    <property type="component" value="Unassembled WGS sequence"/>
</dbReference>
<dbReference type="InterPro" id="IPR018506">
    <property type="entry name" value="Cyt_B5_heme-BS"/>
</dbReference>
<evidence type="ECO:0000256" key="13">
    <source>
        <dbReference type="ARBA" id="ARBA00023002"/>
    </source>
</evidence>
<keyword evidence="13 18" id="KW-0560">Oxidoreductase</keyword>
<evidence type="ECO:0000256" key="15">
    <source>
        <dbReference type="ARBA" id="ARBA00023098"/>
    </source>
</evidence>
<comment type="pathway">
    <text evidence="3">Lipid metabolism.</text>
</comment>
<dbReference type="GO" id="GO:0006633">
    <property type="term" value="P:fatty acid biosynthetic process"/>
    <property type="evidence" value="ECO:0007669"/>
    <property type="project" value="UniProtKB-KW"/>
</dbReference>
<organism evidence="23 24">
    <name type="scientific">Neolecta irregularis (strain DAH-3)</name>
    <dbReference type="NCBI Taxonomy" id="1198029"/>
    <lineage>
        <taxon>Eukaryota</taxon>
        <taxon>Fungi</taxon>
        <taxon>Dikarya</taxon>
        <taxon>Ascomycota</taxon>
        <taxon>Taphrinomycotina</taxon>
        <taxon>Neolectales</taxon>
        <taxon>Neolectaceae</taxon>
        <taxon>Neolecta</taxon>
    </lineage>
</organism>
<feature type="transmembrane region" description="Helical" evidence="21">
    <location>
        <begin position="174"/>
        <end position="199"/>
    </location>
</feature>
<dbReference type="GO" id="GO:0005506">
    <property type="term" value="F:iron ion binding"/>
    <property type="evidence" value="ECO:0007669"/>
    <property type="project" value="UniProtKB-UniRule"/>
</dbReference>
<keyword evidence="14 18" id="KW-0408">Iron</keyword>
<comment type="cofactor">
    <cofactor evidence="18 19">
        <name>Zn(2+)</name>
        <dbReference type="ChEBI" id="CHEBI:29105"/>
    </cofactor>
    <text evidence="18 19">Binds 2 Zn(2+) ions per subunit that likely form a catalytic dimetal center.</text>
</comment>
<comment type="subcellular location">
    <subcellularLocation>
        <location evidence="1">Endoplasmic reticulum membrane</location>
        <topology evidence="1">Multi-pass membrane protein</topology>
    </subcellularLocation>
</comment>
<comment type="caution">
    <text evidence="23">The sequence shown here is derived from an EMBL/GenBank/DDBJ whole genome shotgun (WGS) entry which is preliminary data.</text>
</comment>
<evidence type="ECO:0000256" key="18">
    <source>
        <dbReference type="PIRNR" id="PIRNR005149"/>
    </source>
</evidence>
<gene>
    <name evidence="23" type="ORF">NEOLI_002991</name>
</gene>
<dbReference type="GO" id="GO:0008270">
    <property type="term" value="F:zinc ion binding"/>
    <property type="evidence" value="ECO:0007669"/>
    <property type="project" value="EnsemblFungi"/>
</dbReference>
<keyword evidence="16 18" id="KW-0472">Membrane</keyword>
<dbReference type="GO" id="GO:0000038">
    <property type="term" value="P:very long-chain fatty acid metabolic process"/>
    <property type="evidence" value="ECO:0007669"/>
    <property type="project" value="EnsemblFungi"/>
</dbReference>
<dbReference type="Gene3D" id="3.10.120.10">
    <property type="entry name" value="Cytochrome b5-like heme/steroid binding domain"/>
    <property type="match status" value="1"/>
</dbReference>
<feature type="binding site" evidence="19">
    <location>
        <position position="211"/>
    </location>
    <ligand>
        <name>Zn(2+)</name>
        <dbReference type="ChEBI" id="CHEBI:29105"/>
        <label>1</label>
    </ligand>
</feature>
<protein>
    <recommendedName>
        <fullName evidence="18">Ceramide very long chain fatty acid hydroxylase</fullName>
        <ecNumber evidence="18">1.-.-.-</ecNumber>
    </recommendedName>
</protein>
<dbReference type="PROSITE" id="PS50255">
    <property type="entry name" value="CYTOCHROME_B5_2"/>
    <property type="match status" value="1"/>
</dbReference>
<keyword evidence="11 19" id="KW-0862">Zinc</keyword>
<keyword evidence="12 21" id="KW-1133">Transmembrane helix</keyword>
<comment type="function">
    <text evidence="18">Ceramide hydroxylase involved in the hydroxylation of sphingolipid-associated very long chain fatty acids. Postulated to hydroxylate the very long chain fatty acid of dihydroceramides and phytoceramides at C-2.</text>
</comment>
<dbReference type="AlphaFoldDB" id="A0A1U7LHB1"/>
<evidence type="ECO:0000256" key="5">
    <source>
        <dbReference type="ARBA" id="ARBA00022516"/>
    </source>
</evidence>
<dbReference type="EMBL" id="LXFE01003971">
    <property type="protein sequence ID" value="OLL22045.1"/>
    <property type="molecule type" value="Genomic_DNA"/>
</dbReference>
<dbReference type="GO" id="GO:0051999">
    <property type="term" value="P:mannosyl-inositol phosphorylceramide biosynthetic process"/>
    <property type="evidence" value="ECO:0007669"/>
    <property type="project" value="EnsemblFungi"/>
</dbReference>
<evidence type="ECO:0000256" key="7">
    <source>
        <dbReference type="ARBA" id="ARBA00022692"/>
    </source>
</evidence>
<evidence type="ECO:0000259" key="22">
    <source>
        <dbReference type="PROSITE" id="PS50255"/>
    </source>
</evidence>
<dbReference type="OrthoDB" id="2204368at2759"/>
<evidence type="ECO:0000256" key="8">
    <source>
        <dbReference type="ARBA" id="ARBA00022723"/>
    </source>
</evidence>
<dbReference type="Pfam" id="PF04116">
    <property type="entry name" value="FA_hydroxylase"/>
    <property type="match status" value="1"/>
</dbReference>
<evidence type="ECO:0000256" key="10">
    <source>
        <dbReference type="ARBA" id="ARBA00022832"/>
    </source>
</evidence>
<feature type="binding site" evidence="19">
    <location>
        <position position="292"/>
    </location>
    <ligand>
        <name>Zn(2+)</name>
        <dbReference type="ChEBI" id="CHEBI:29105"/>
        <label>1</label>
    </ligand>
</feature>
<feature type="binding site" evidence="19">
    <location>
        <position position="233"/>
    </location>
    <ligand>
        <name>Zn(2+)</name>
        <dbReference type="ChEBI" id="CHEBI:29105"/>
        <label>1</label>
    </ligand>
</feature>
<evidence type="ECO:0000256" key="17">
    <source>
        <dbReference type="ARBA" id="ARBA00023160"/>
    </source>
</evidence>
<dbReference type="GO" id="GO:0080132">
    <property type="term" value="F:fatty acid 2-hydroxylase activity"/>
    <property type="evidence" value="ECO:0007669"/>
    <property type="project" value="EnsemblFungi"/>
</dbReference>
<evidence type="ECO:0000256" key="3">
    <source>
        <dbReference type="ARBA" id="ARBA00005189"/>
    </source>
</evidence>
<evidence type="ECO:0000313" key="24">
    <source>
        <dbReference type="Proteomes" id="UP000186594"/>
    </source>
</evidence>
<dbReference type="InterPro" id="IPR006694">
    <property type="entry name" value="Fatty_acid_hydroxylase"/>
</dbReference>
<evidence type="ECO:0000256" key="4">
    <source>
        <dbReference type="ARBA" id="ARBA00005747"/>
    </source>
</evidence>
<keyword evidence="7 21" id="KW-0812">Transmembrane</keyword>
<proteinExistence type="inferred from homology"/>
<dbReference type="GO" id="GO:0020037">
    <property type="term" value="F:heme binding"/>
    <property type="evidence" value="ECO:0007669"/>
    <property type="project" value="InterPro"/>
</dbReference>
<keyword evidence="15 18" id="KW-0443">Lipid metabolism</keyword>
<reference evidence="23 24" key="1">
    <citation type="submission" date="2016-04" db="EMBL/GenBank/DDBJ databases">
        <title>Evolutionary innovation and constraint leading to complex multicellularity in the Ascomycota.</title>
        <authorList>
            <person name="Cisse O."/>
            <person name="Nguyen A."/>
            <person name="Hewitt D.A."/>
            <person name="Jedd G."/>
            <person name="Stajich J.E."/>
        </authorList>
    </citation>
    <scope>NUCLEOTIDE SEQUENCE [LARGE SCALE GENOMIC DNA]</scope>
    <source>
        <strain evidence="23 24">DAH-3</strain>
    </source>
</reference>
<name>A0A1U7LHB1_NEOID</name>
<feature type="binding site" evidence="19">
    <location>
        <position position="307"/>
    </location>
    <ligand>
        <name>Zn(2+)</name>
        <dbReference type="ChEBI" id="CHEBI:29105"/>
        <label>1</label>
    </ligand>
</feature>
<keyword evidence="8 18" id="KW-0479">Metal-binding</keyword>
<dbReference type="STRING" id="1198029.A0A1U7LHB1"/>
<dbReference type="PROSITE" id="PS00191">
    <property type="entry name" value="CYTOCHROME_B5_1"/>
    <property type="match status" value="1"/>
</dbReference>
<evidence type="ECO:0000256" key="1">
    <source>
        <dbReference type="ARBA" id="ARBA00004477"/>
    </source>
</evidence>
<keyword evidence="5 18" id="KW-0444">Lipid biosynthesis</keyword>
<dbReference type="SMART" id="SM01117">
    <property type="entry name" value="Cyt-b5"/>
    <property type="match status" value="1"/>
</dbReference>
<feature type="binding site" description="axial binding residue" evidence="20">
    <location>
        <position position="40"/>
    </location>
    <ligand>
        <name>heme</name>
        <dbReference type="ChEBI" id="CHEBI:30413"/>
    </ligand>
    <ligandPart>
        <name>Fe</name>
        <dbReference type="ChEBI" id="CHEBI:18248"/>
    </ligandPart>
</feature>
<dbReference type="EC" id="1.-.-.-" evidence="18"/>
<feature type="binding site" evidence="19">
    <location>
        <position position="206"/>
    </location>
    <ligand>
        <name>Zn(2+)</name>
        <dbReference type="ChEBI" id="CHEBI:29105"/>
        <label>1</label>
    </ligand>
</feature>
<evidence type="ECO:0000256" key="11">
    <source>
        <dbReference type="ARBA" id="ARBA00022833"/>
    </source>
</evidence>
<keyword evidence="17 18" id="KW-0275">Fatty acid biosynthesis</keyword>
<comment type="cofactor">
    <cofactor evidence="20">
        <name>Fe cation</name>
        <dbReference type="ChEBI" id="CHEBI:24875"/>
    </cofactor>
</comment>
<evidence type="ECO:0000256" key="2">
    <source>
        <dbReference type="ARBA" id="ARBA00004991"/>
    </source>
</evidence>
<evidence type="ECO:0000256" key="12">
    <source>
        <dbReference type="ARBA" id="ARBA00022989"/>
    </source>
</evidence>
<dbReference type="SUPFAM" id="SSF55856">
    <property type="entry name" value="Cytochrome b5-like heme/steroid binding domain"/>
    <property type="match status" value="1"/>
</dbReference>
<dbReference type="Pfam" id="PF00173">
    <property type="entry name" value="Cyt-b5"/>
    <property type="match status" value="1"/>
</dbReference>
<feature type="binding site" evidence="19">
    <location>
        <position position="310"/>
    </location>
    <ligand>
        <name>Zn(2+)</name>
        <dbReference type="ChEBI" id="CHEBI:29105"/>
        <label>1</label>
    </ligand>
</feature>
<feature type="domain" description="Cytochrome b5 heme-binding" evidence="22">
    <location>
        <begin position="24"/>
        <end position="84"/>
    </location>
</feature>
<keyword evidence="10 18" id="KW-0276">Fatty acid metabolism</keyword>
<feature type="transmembrane region" description="Helical" evidence="21">
    <location>
        <begin position="248"/>
        <end position="265"/>
    </location>
</feature>
<comment type="similarity">
    <text evidence="4 18">Belongs to the sterol desaturase family. SCS7 subfamily.</text>
</comment>
<evidence type="ECO:0000256" key="20">
    <source>
        <dbReference type="PIRSR" id="PIRSR005149-50"/>
    </source>
</evidence>
<dbReference type="PANTHER" id="PTHR12863">
    <property type="entry name" value="FATTY ACID HYDROXYLASE"/>
    <property type="match status" value="1"/>
</dbReference>
<dbReference type="OMA" id="WTIIEYV"/>
<accession>A0A1U7LHB1</accession>
<evidence type="ECO:0000256" key="21">
    <source>
        <dbReference type="SAM" id="Phobius"/>
    </source>
</evidence>
<dbReference type="InterPro" id="IPR001199">
    <property type="entry name" value="Cyt_B5-like_heme/steroid-bd"/>
</dbReference>
<evidence type="ECO:0000256" key="6">
    <source>
        <dbReference type="ARBA" id="ARBA00022617"/>
    </source>
</evidence>
<dbReference type="GO" id="GO:0046513">
    <property type="term" value="P:ceramide biosynthetic process"/>
    <property type="evidence" value="ECO:0007669"/>
    <property type="project" value="EnsemblFungi"/>
</dbReference>
<comment type="pathway">
    <text evidence="2">Sphingolipid metabolism.</text>
</comment>
<keyword evidence="9 18" id="KW-0256">Endoplasmic reticulum</keyword>
<dbReference type="GO" id="GO:0005789">
    <property type="term" value="C:endoplasmic reticulum membrane"/>
    <property type="evidence" value="ECO:0007669"/>
    <property type="project" value="UniProtKB-SubCell"/>
</dbReference>
<evidence type="ECO:0000313" key="23">
    <source>
        <dbReference type="EMBL" id="OLL22045.1"/>
    </source>
</evidence>
<dbReference type="PRINTS" id="PR00363">
    <property type="entry name" value="CYTOCHROMEB5"/>
</dbReference>
<feature type="binding site" evidence="19">
    <location>
        <position position="311"/>
    </location>
    <ligand>
        <name>Zn(2+)</name>
        <dbReference type="ChEBI" id="CHEBI:29105"/>
        <label>1</label>
    </ligand>
</feature>
<dbReference type="GO" id="GO:0102772">
    <property type="term" value="F:sphingolipid C4-monooxygenase activity"/>
    <property type="evidence" value="ECO:0007669"/>
    <property type="project" value="EnsemblFungi"/>
</dbReference>
<feature type="transmembrane region" description="Helical" evidence="21">
    <location>
        <begin position="271"/>
        <end position="291"/>
    </location>
</feature>
<keyword evidence="24" id="KW-1185">Reference proteome</keyword>
<dbReference type="PIRSF" id="PIRSF005149">
    <property type="entry name" value="IPC-B_HD"/>
    <property type="match status" value="1"/>
</dbReference>
<dbReference type="InterPro" id="IPR036400">
    <property type="entry name" value="Cyt_B5-like_heme/steroid_sf"/>
</dbReference>
<keyword evidence="6 20" id="KW-0349">Heme</keyword>
<feature type="binding site" description="axial binding residue" evidence="20">
    <location>
        <position position="67"/>
    </location>
    <ligand>
        <name>heme</name>
        <dbReference type="ChEBI" id="CHEBI:30413"/>
    </ligand>
    <ligandPart>
        <name>Fe</name>
        <dbReference type="ChEBI" id="CHEBI:18248"/>
    </ligandPart>
</feature>
<feature type="binding site" evidence="19">
    <location>
        <position position="288"/>
    </location>
    <ligand>
        <name>Zn(2+)</name>
        <dbReference type="ChEBI" id="CHEBI:29105"/>
        <label>1</label>
    </ligand>
</feature>
<evidence type="ECO:0000256" key="9">
    <source>
        <dbReference type="ARBA" id="ARBA00022824"/>
    </source>
</evidence>